<protein>
    <submittedName>
        <fullName evidence="1">Uncharacterized protein</fullName>
    </submittedName>
</protein>
<reference evidence="1 2" key="1">
    <citation type="submission" date="2023-01" db="EMBL/GenBank/DDBJ databases">
        <title>Cultivation and genomic characterization of new, ubiquitous marine nitrite-oxidizing bacteria from the Nitrospirales.</title>
        <authorList>
            <person name="Mueller A.J."/>
            <person name="Daebeler A."/>
            <person name="Herbold C.W."/>
            <person name="Kirkegaard R.H."/>
            <person name="Daims H."/>
        </authorList>
    </citation>
    <scope>NUCLEOTIDE SEQUENCE [LARGE SCALE GENOMIC DNA]</scope>
    <source>
        <strain evidence="1 2">VA</strain>
    </source>
</reference>
<keyword evidence="2" id="KW-1185">Reference proteome</keyword>
<evidence type="ECO:0000313" key="1">
    <source>
        <dbReference type="EMBL" id="WNM57116.1"/>
    </source>
</evidence>
<dbReference type="RefSeq" id="WP_312641236.1">
    <property type="nucleotide sequence ID" value="NZ_CP116967.1"/>
</dbReference>
<dbReference type="Proteomes" id="UP001302719">
    <property type="component" value="Chromosome"/>
</dbReference>
<accession>A0AA96GG58</accession>
<gene>
    <name evidence="1" type="ORF">PP769_14175</name>
</gene>
<name>A0AA96GG58_9BACT</name>
<organism evidence="1 2">
    <name type="scientific">Candidatus Nitrospira allomarina</name>
    <dbReference type="NCBI Taxonomy" id="3020900"/>
    <lineage>
        <taxon>Bacteria</taxon>
        <taxon>Pseudomonadati</taxon>
        <taxon>Nitrospirota</taxon>
        <taxon>Nitrospiria</taxon>
        <taxon>Nitrospirales</taxon>
        <taxon>Nitrospiraceae</taxon>
        <taxon>Nitrospira</taxon>
    </lineage>
</organism>
<dbReference type="KEGG" id="nall:PP769_14175"/>
<evidence type="ECO:0000313" key="2">
    <source>
        <dbReference type="Proteomes" id="UP001302719"/>
    </source>
</evidence>
<dbReference type="EMBL" id="CP116967">
    <property type="protein sequence ID" value="WNM57116.1"/>
    <property type="molecule type" value="Genomic_DNA"/>
</dbReference>
<proteinExistence type="predicted"/>
<dbReference type="AlphaFoldDB" id="A0AA96GG58"/>
<sequence>MGYWIHLKRSLDEAMIHRDRCPEVPSGPHRSDFWEGGWTEYPDKDTALEYLENTDASLQLKCPLCKP</sequence>